<protein>
    <submittedName>
        <fullName evidence="1">Unannotated protein</fullName>
    </submittedName>
</protein>
<accession>A0A6J6H0V9</accession>
<name>A0A6J6H0V9_9ZZZZ</name>
<reference evidence="1" key="1">
    <citation type="submission" date="2020-05" db="EMBL/GenBank/DDBJ databases">
        <authorList>
            <person name="Chiriac C."/>
            <person name="Salcher M."/>
            <person name="Ghai R."/>
            <person name="Kavagutti S V."/>
        </authorList>
    </citation>
    <scope>NUCLEOTIDE SEQUENCE</scope>
</reference>
<organism evidence="1">
    <name type="scientific">freshwater metagenome</name>
    <dbReference type="NCBI Taxonomy" id="449393"/>
    <lineage>
        <taxon>unclassified sequences</taxon>
        <taxon>metagenomes</taxon>
        <taxon>ecological metagenomes</taxon>
    </lineage>
</organism>
<gene>
    <name evidence="1" type="ORF">UFOPK1856_00164</name>
</gene>
<sequence length="68" mass="7163">MLVTTSPTLFPNANTQCATGKYTTVDQIATKIAHAENFARSAIAPEINAGVMIANINWNAAKTRTGIG</sequence>
<proteinExistence type="predicted"/>
<dbReference type="AlphaFoldDB" id="A0A6J6H0V9"/>
<evidence type="ECO:0000313" key="1">
    <source>
        <dbReference type="EMBL" id="CAB4606310.1"/>
    </source>
</evidence>
<dbReference type="EMBL" id="CAEZUV010000011">
    <property type="protein sequence ID" value="CAB4606310.1"/>
    <property type="molecule type" value="Genomic_DNA"/>
</dbReference>